<reference evidence="2 3" key="1">
    <citation type="journal article" date="2024" name="Ann. Entomol. Soc. Am.">
        <title>Genomic analyses of the southern and eastern yellowjacket wasps (Hymenoptera: Vespidae) reveal evolutionary signatures of social life.</title>
        <authorList>
            <person name="Catto M.A."/>
            <person name="Caine P.B."/>
            <person name="Orr S.E."/>
            <person name="Hunt B.G."/>
            <person name="Goodisman M.A.D."/>
        </authorList>
    </citation>
    <scope>NUCLEOTIDE SEQUENCE [LARGE SCALE GENOMIC DNA]</scope>
    <source>
        <strain evidence="2">232</strain>
        <tissue evidence="2">Head and thorax</tissue>
    </source>
</reference>
<evidence type="ECO:0000313" key="2">
    <source>
        <dbReference type="EMBL" id="KAL2751188.1"/>
    </source>
</evidence>
<accession>A0ABD2D3Q0</accession>
<gene>
    <name evidence="2" type="ORF">V1477_000346</name>
</gene>
<dbReference type="GO" id="GO:0003677">
    <property type="term" value="F:DNA binding"/>
    <property type="evidence" value="ECO:0007669"/>
    <property type="project" value="UniProtKB-KW"/>
</dbReference>
<protein>
    <submittedName>
        <fullName evidence="2">Homeobox protein homothorax isoform X4</fullName>
    </submittedName>
</protein>
<name>A0ABD2D3Q0_VESMC</name>
<organism evidence="2 3">
    <name type="scientific">Vespula maculifrons</name>
    <name type="common">Eastern yellow jacket</name>
    <name type="synonym">Wasp</name>
    <dbReference type="NCBI Taxonomy" id="7453"/>
    <lineage>
        <taxon>Eukaryota</taxon>
        <taxon>Metazoa</taxon>
        <taxon>Ecdysozoa</taxon>
        <taxon>Arthropoda</taxon>
        <taxon>Hexapoda</taxon>
        <taxon>Insecta</taxon>
        <taxon>Pterygota</taxon>
        <taxon>Neoptera</taxon>
        <taxon>Endopterygota</taxon>
        <taxon>Hymenoptera</taxon>
        <taxon>Apocrita</taxon>
        <taxon>Aculeata</taxon>
        <taxon>Vespoidea</taxon>
        <taxon>Vespidae</taxon>
        <taxon>Vespinae</taxon>
        <taxon>Vespula</taxon>
    </lineage>
</organism>
<evidence type="ECO:0000313" key="3">
    <source>
        <dbReference type="Proteomes" id="UP001607303"/>
    </source>
</evidence>
<proteinExistence type="predicted"/>
<keyword evidence="3" id="KW-1185">Reference proteome</keyword>
<comment type="caution">
    <text evidence="2">The sequence shown here is derived from an EMBL/GenBank/DDBJ whole genome shotgun (WGS) entry which is preliminary data.</text>
</comment>
<evidence type="ECO:0000256" key="1">
    <source>
        <dbReference type="SAM" id="MobiDB-lite"/>
    </source>
</evidence>
<dbReference type="EMBL" id="JAYRBN010000007">
    <property type="protein sequence ID" value="KAL2751188.1"/>
    <property type="molecule type" value="Genomic_DNA"/>
</dbReference>
<dbReference type="AlphaFoldDB" id="A0ABD2D3Q0"/>
<sequence length="185" mass="21192">MEDEPNCEITGLPPQPSSRRCEPHTSLPYGERGRRLRVKARKWCPRREWSSPPDAQRAASDAARRGVLYSSVFLGSPDLTKKTTTTTTTTTIIFERHLSLEKMREEKTKKEEAIELKFVDIFVNYIITLSNFEIVCYSSRYSRHWNDLGRGSQTLVVVKPAETLLALVGDTFLNDNSRILRKKTS</sequence>
<feature type="region of interest" description="Disordered" evidence="1">
    <location>
        <begin position="1"/>
        <end position="29"/>
    </location>
</feature>
<keyword evidence="2" id="KW-0238">DNA-binding</keyword>
<keyword evidence="2" id="KW-0371">Homeobox</keyword>
<dbReference type="Proteomes" id="UP001607303">
    <property type="component" value="Unassembled WGS sequence"/>
</dbReference>